<evidence type="ECO:0000256" key="1">
    <source>
        <dbReference type="SAM" id="Phobius"/>
    </source>
</evidence>
<dbReference type="Proteomes" id="UP000315010">
    <property type="component" value="Unassembled WGS sequence"/>
</dbReference>
<comment type="caution">
    <text evidence="2">The sequence shown here is derived from an EMBL/GenBank/DDBJ whole genome shotgun (WGS) entry which is preliminary data.</text>
</comment>
<dbReference type="EMBL" id="SJPJ01000001">
    <property type="protein sequence ID" value="TWT80939.1"/>
    <property type="molecule type" value="Genomic_DNA"/>
</dbReference>
<name>A0A5C5Z0W6_9BACT</name>
<accession>A0A5C5Z0W6</accession>
<keyword evidence="1" id="KW-0472">Membrane</keyword>
<dbReference type="RefSeq" id="WP_146396306.1">
    <property type="nucleotide sequence ID" value="NZ_SJPJ01000001.1"/>
</dbReference>
<evidence type="ECO:0000313" key="2">
    <source>
        <dbReference type="EMBL" id="TWT80939.1"/>
    </source>
</evidence>
<reference evidence="2 3" key="1">
    <citation type="submission" date="2019-02" db="EMBL/GenBank/DDBJ databases">
        <title>Deep-cultivation of Planctomycetes and their phenomic and genomic characterization uncovers novel biology.</title>
        <authorList>
            <person name="Wiegand S."/>
            <person name="Jogler M."/>
            <person name="Boedeker C."/>
            <person name="Pinto D."/>
            <person name="Vollmers J."/>
            <person name="Rivas-Marin E."/>
            <person name="Kohn T."/>
            <person name="Peeters S.H."/>
            <person name="Heuer A."/>
            <person name="Rast P."/>
            <person name="Oberbeckmann S."/>
            <person name="Bunk B."/>
            <person name="Jeske O."/>
            <person name="Meyerdierks A."/>
            <person name="Storesund J.E."/>
            <person name="Kallscheuer N."/>
            <person name="Luecker S."/>
            <person name="Lage O.M."/>
            <person name="Pohl T."/>
            <person name="Merkel B.J."/>
            <person name="Hornburger P."/>
            <person name="Mueller R.-W."/>
            <person name="Bruemmer F."/>
            <person name="Labrenz M."/>
            <person name="Spormann A.M."/>
            <person name="Op Den Camp H."/>
            <person name="Overmann J."/>
            <person name="Amann R."/>
            <person name="Jetten M.S.M."/>
            <person name="Mascher T."/>
            <person name="Medema M.H."/>
            <person name="Devos D.P."/>
            <person name="Kaster A.-K."/>
            <person name="Ovreas L."/>
            <person name="Rohde M."/>
            <person name="Galperin M.Y."/>
            <person name="Jogler C."/>
        </authorList>
    </citation>
    <scope>NUCLEOTIDE SEQUENCE [LARGE SCALE GENOMIC DNA]</scope>
    <source>
        <strain evidence="2 3">CA13</strain>
    </source>
</reference>
<evidence type="ECO:0008006" key="4">
    <source>
        <dbReference type="Google" id="ProtNLM"/>
    </source>
</evidence>
<feature type="transmembrane region" description="Helical" evidence="1">
    <location>
        <begin position="27"/>
        <end position="53"/>
    </location>
</feature>
<dbReference type="OrthoDB" id="283209at2"/>
<dbReference type="AlphaFoldDB" id="A0A5C5Z0W6"/>
<dbReference type="Pfam" id="PF11755">
    <property type="entry name" value="DUF3311"/>
    <property type="match status" value="1"/>
</dbReference>
<evidence type="ECO:0000313" key="3">
    <source>
        <dbReference type="Proteomes" id="UP000315010"/>
    </source>
</evidence>
<sequence>MKYLIYGLIIALVVVHQDVWNWENDHLVFGFLPWTLAYHACISIAASIVWFLAASFAWPKNLEDDDTAGANAVAATERDGGAA</sequence>
<keyword evidence="1" id="KW-1133">Transmembrane helix</keyword>
<keyword evidence="1" id="KW-0812">Transmembrane</keyword>
<dbReference type="InterPro" id="IPR021741">
    <property type="entry name" value="DUF3311"/>
</dbReference>
<proteinExistence type="predicted"/>
<organism evidence="2 3">
    <name type="scientific">Novipirellula herctigrandis</name>
    <dbReference type="NCBI Taxonomy" id="2527986"/>
    <lineage>
        <taxon>Bacteria</taxon>
        <taxon>Pseudomonadati</taxon>
        <taxon>Planctomycetota</taxon>
        <taxon>Planctomycetia</taxon>
        <taxon>Pirellulales</taxon>
        <taxon>Pirellulaceae</taxon>
        <taxon>Novipirellula</taxon>
    </lineage>
</organism>
<gene>
    <name evidence="2" type="ORF">CA13_23860</name>
</gene>
<protein>
    <recommendedName>
        <fullName evidence="4">DUF3311 domain-containing protein</fullName>
    </recommendedName>
</protein>
<keyword evidence="3" id="KW-1185">Reference proteome</keyword>